<sequence length="212" mass="22815">MKKIWFCCTLLLSTLIIGETVLAVDMEPKTQKATVNLIENTDPSVSLLEITKASDLNFGSKAIGITDMTLTEEQSPNLVITDIRGDAPGWSLSVSLGEFKDSSNSRVLKGVQLFYPAITLTTSATVDVAERTPETLSTDESFEDSFVKGLRINSSDTPSNKVLIKSVSGKGNGQWTGTYDATHKLELNIPAGNLAGNYESSLTYTLTDGPTI</sequence>
<protein>
    <recommendedName>
        <fullName evidence="2">WxL domain-containing protein</fullName>
    </recommendedName>
</protein>
<dbReference type="Pfam" id="PF13731">
    <property type="entry name" value="WxL"/>
    <property type="match status" value="1"/>
</dbReference>
<name>A0A1J0A857_9ENTE</name>
<accession>A0A1J0A857</accession>
<dbReference type="RefSeq" id="WP_071457715.1">
    <property type="nucleotide sequence ID" value="NZ_CP017267.1"/>
</dbReference>
<dbReference type="EMBL" id="CP017267">
    <property type="protein sequence ID" value="APB32107.1"/>
    <property type="molecule type" value="Genomic_DNA"/>
</dbReference>
<feature type="chain" id="PRO_5009608671" description="WxL domain-containing protein" evidence="1">
    <location>
        <begin position="24"/>
        <end position="212"/>
    </location>
</feature>
<evidence type="ECO:0000313" key="4">
    <source>
        <dbReference type="Proteomes" id="UP000191200"/>
    </source>
</evidence>
<dbReference type="InterPro" id="IPR027994">
    <property type="entry name" value="WxL_dom"/>
</dbReference>
<keyword evidence="1" id="KW-0732">Signal</keyword>
<evidence type="ECO:0000256" key="1">
    <source>
        <dbReference type="SAM" id="SignalP"/>
    </source>
</evidence>
<dbReference type="AlphaFoldDB" id="A0A1J0A857"/>
<dbReference type="OrthoDB" id="2356942at2"/>
<dbReference type="Proteomes" id="UP000191200">
    <property type="component" value="Chromosome"/>
</dbReference>
<keyword evidence="4" id="KW-1185">Reference proteome</keyword>
<dbReference type="KEGG" id="vte:BHY08_09975"/>
<proteinExistence type="predicted"/>
<gene>
    <name evidence="3" type="ORF">BHY08_09975</name>
</gene>
<evidence type="ECO:0000313" key="3">
    <source>
        <dbReference type="EMBL" id="APB32107.1"/>
    </source>
</evidence>
<feature type="domain" description="WxL" evidence="2">
    <location>
        <begin position="44"/>
        <end position="210"/>
    </location>
</feature>
<evidence type="ECO:0000259" key="2">
    <source>
        <dbReference type="Pfam" id="PF13731"/>
    </source>
</evidence>
<dbReference type="STRING" id="519472.BHY08_09975"/>
<feature type="signal peptide" evidence="1">
    <location>
        <begin position="1"/>
        <end position="23"/>
    </location>
</feature>
<reference evidence="3 4" key="1">
    <citation type="submission" date="2016-09" db="EMBL/GenBank/DDBJ databases">
        <title>Vagococcus teuberi sp. nov., isolated from the Malian artisanal sour milk fene.</title>
        <authorList>
            <person name="Wullschleger S."/>
            <person name="Seifert C."/>
            <person name="Baumgartner S."/>
            <person name="Lacroix C."/>
            <person name="Bonfoh B."/>
            <person name="Stevens M.J."/>
            <person name="Meile L."/>
        </authorList>
    </citation>
    <scope>NUCLEOTIDE SEQUENCE [LARGE SCALE GENOMIC DNA]</scope>
    <source>
        <strain evidence="3 4">DSM 21459</strain>
    </source>
</reference>
<organism evidence="3 4">
    <name type="scientific">Vagococcus teuberi</name>
    <dbReference type="NCBI Taxonomy" id="519472"/>
    <lineage>
        <taxon>Bacteria</taxon>
        <taxon>Bacillati</taxon>
        <taxon>Bacillota</taxon>
        <taxon>Bacilli</taxon>
        <taxon>Lactobacillales</taxon>
        <taxon>Enterococcaceae</taxon>
        <taxon>Vagococcus</taxon>
    </lineage>
</organism>